<evidence type="ECO:0000313" key="1">
    <source>
        <dbReference type="EMBL" id="AGN70715.1"/>
    </source>
</evidence>
<dbReference type="AlphaFoldDB" id="R9UPY4"/>
<gene>
    <name evidence="1" type="ORF">B2K_39545</name>
</gene>
<proteinExistence type="predicted"/>
<evidence type="ECO:0000313" key="2">
    <source>
        <dbReference type="Proteomes" id="UP000007392"/>
    </source>
</evidence>
<dbReference type="EMBL" id="CP003422">
    <property type="protein sequence ID" value="AGN70715.1"/>
    <property type="molecule type" value="Genomic_DNA"/>
</dbReference>
<accession>R9UPY4</accession>
<organism evidence="1 2">
    <name type="scientific">Paenibacillus mucilaginosus K02</name>
    <dbReference type="NCBI Taxonomy" id="997761"/>
    <lineage>
        <taxon>Bacteria</taxon>
        <taxon>Bacillati</taxon>
        <taxon>Bacillota</taxon>
        <taxon>Bacilli</taxon>
        <taxon>Bacillales</taxon>
        <taxon>Paenibacillaceae</taxon>
        <taxon>Paenibacillus</taxon>
    </lineage>
</organism>
<reference evidence="1 2" key="1">
    <citation type="submission" date="2013-06" db="EMBL/GenBank/DDBJ databases">
        <title>Complete genome sequence of Paenibacillus mucilaginosus K02.</title>
        <authorList>
            <person name="Xiao B."/>
            <person name="Sun L."/>
            <person name="Xiao L."/>
            <person name="Lian B."/>
        </authorList>
    </citation>
    <scope>NUCLEOTIDE SEQUENCE [LARGE SCALE GENOMIC DNA]</scope>
    <source>
        <strain evidence="1 2">K02</strain>
    </source>
</reference>
<dbReference type="HOGENOM" id="CLU_3331002_0_0_9"/>
<dbReference type="Proteomes" id="UP000007392">
    <property type="component" value="Chromosome"/>
</dbReference>
<name>R9UPY4_9BACL</name>
<protein>
    <submittedName>
        <fullName evidence="1">Uncharacterized protein</fullName>
    </submittedName>
</protein>
<sequence>MSLQETLAINTKDRRAEMGDLFGRIGPIDEIRSEATCG</sequence>
<dbReference type="KEGG" id="pmw:B2K_39545"/>